<dbReference type="Pfam" id="PF18701">
    <property type="entry name" value="DUF5641"/>
    <property type="match status" value="1"/>
</dbReference>
<dbReference type="Gene3D" id="2.40.70.10">
    <property type="entry name" value="Acid Proteases"/>
    <property type="match status" value="1"/>
</dbReference>
<dbReference type="InterPro" id="IPR021109">
    <property type="entry name" value="Peptidase_aspartic_dom_sf"/>
</dbReference>
<keyword evidence="3" id="KW-1185">Reference proteome</keyword>
<organism evidence="2 3">
    <name type="scientific">Parnassius mnemosyne</name>
    <name type="common">clouded apollo</name>
    <dbReference type="NCBI Taxonomy" id="213953"/>
    <lineage>
        <taxon>Eukaryota</taxon>
        <taxon>Metazoa</taxon>
        <taxon>Ecdysozoa</taxon>
        <taxon>Arthropoda</taxon>
        <taxon>Hexapoda</taxon>
        <taxon>Insecta</taxon>
        <taxon>Pterygota</taxon>
        <taxon>Neoptera</taxon>
        <taxon>Endopterygota</taxon>
        <taxon>Lepidoptera</taxon>
        <taxon>Glossata</taxon>
        <taxon>Ditrysia</taxon>
        <taxon>Papilionoidea</taxon>
        <taxon>Papilionidae</taxon>
        <taxon>Parnassiinae</taxon>
        <taxon>Parnassini</taxon>
        <taxon>Parnassius</taxon>
        <taxon>Driopa</taxon>
    </lineage>
</organism>
<dbReference type="InterPro" id="IPR041588">
    <property type="entry name" value="Integrase_H2C2"/>
</dbReference>
<dbReference type="InterPro" id="IPR008042">
    <property type="entry name" value="Retrotrans_Pao"/>
</dbReference>
<feature type="domain" description="Integrase catalytic" evidence="1">
    <location>
        <begin position="1191"/>
        <end position="1382"/>
    </location>
</feature>
<dbReference type="Pfam" id="PF05380">
    <property type="entry name" value="Peptidase_A17"/>
    <property type="match status" value="1"/>
</dbReference>
<dbReference type="SUPFAM" id="SSF53098">
    <property type="entry name" value="Ribonuclease H-like"/>
    <property type="match status" value="1"/>
</dbReference>
<dbReference type="SUPFAM" id="SSF56672">
    <property type="entry name" value="DNA/RNA polymerases"/>
    <property type="match status" value="1"/>
</dbReference>
<dbReference type="GO" id="GO:0042575">
    <property type="term" value="C:DNA polymerase complex"/>
    <property type="evidence" value="ECO:0007669"/>
    <property type="project" value="UniProtKB-ARBA"/>
</dbReference>
<proteinExistence type="predicted"/>
<dbReference type="GO" id="GO:0015074">
    <property type="term" value="P:DNA integration"/>
    <property type="evidence" value="ECO:0007669"/>
    <property type="project" value="InterPro"/>
</dbReference>
<dbReference type="InterPro" id="IPR001584">
    <property type="entry name" value="Integrase_cat-core"/>
</dbReference>
<dbReference type="PROSITE" id="PS50994">
    <property type="entry name" value="INTEGRASE"/>
    <property type="match status" value="1"/>
</dbReference>
<evidence type="ECO:0000259" key="1">
    <source>
        <dbReference type="PROSITE" id="PS50994"/>
    </source>
</evidence>
<name>A0AAV1LFK3_9NEOP</name>
<reference evidence="2 3" key="1">
    <citation type="submission" date="2023-11" db="EMBL/GenBank/DDBJ databases">
        <authorList>
            <person name="Hedman E."/>
            <person name="Englund M."/>
            <person name="Stromberg M."/>
            <person name="Nyberg Akerstrom W."/>
            <person name="Nylinder S."/>
            <person name="Jareborg N."/>
            <person name="Kallberg Y."/>
            <person name="Kronander E."/>
        </authorList>
    </citation>
    <scope>NUCLEOTIDE SEQUENCE [LARGE SCALE GENOMIC DNA]</scope>
</reference>
<dbReference type="PANTHER" id="PTHR47331">
    <property type="entry name" value="PHD-TYPE DOMAIN-CONTAINING PROTEIN"/>
    <property type="match status" value="1"/>
</dbReference>
<dbReference type="GO" id="GO:0003676">
    <property type="term" value="F:nucleic acid binding"/>
    <property type="evidence" value="ECO:0007669"/>
    <property type="project" value="InterPro"/>
</dbReference>
<dbReference type="InterPro" id="IPR012337">
    <property type="entry name" value="RNaseH-like_sf"/>
</dbReference>
<protein>
    <recommendedName>
        <fullName evidence="1">Integrase catalytic domain-containing protein</fullName>
    </recommendedName>
</protein>
<dbReference type="InterPro" id="IPR036397">
    <property type="entry name" value="RNaseH_sf"/>
</dbReference>
<dbReference type="PANTHER" id="PTHR47331:SF6">
    <property type="entry name" value="DOUBLECORTIN DOMAIN-CONTAINING PROTEIN"/>
    <property type="match status" value="1"/>
</dbReference>
<dbReference type="Proteomes" id="UP001314205">
    <property type="component" value="Unassembled WGS sequence"/>
</dbReference>
<sequence>MEGLINVQLDLHNSIKKGLSNFKKSPKERLTKEYVEARLENLERDWLLFRSNNTKLFEITKQGQLDSTTYVSKEIYEITEDNYLVYKSLMKNVLSQFLLSENESNDKNVNSDEKPSPICKRRHHSLLHPEEEKADMGAAIKESVVCTSSEAKNSAIVSCLSMRKISGYGQVLLATALVNAESKSGGNQIVRALLDQGSQACFITEAAAQLLQLKKSPIRATITGLGEDKALTAKYVVTINLKSRIDSNYKIQVKAYVLKNITSYLPEQKIESIDWIGLQELCLADPKFNVSNKIDMLLGANVFSQILMDGVKRSPNGSLIAQNTTLGWIVSGIVNESSEIDKDNNKISVMHAQINEHDILKQFWELEEQPRSTKSMWSEEEQKCEEIFTSTTKRTTEGRYIVKLPFRDNQPRCLGGGSRKIAVTKFKALEKRLSKDLELKKNYTEVINEYLQLGHMRRLRKDNNKINEAVYLPHHAVVRKDKTTTKVRVVFNASSKNNYGVSLNETLMIGPTLQADLRHLVMRWRIDPIVLVADVIKMYRQVRVAEDNTKFQRIVWRENPESEIEDFELLTVTFGIASAPYLAVRVLNQISLDEGKNFPLAAPRVLQAFYMDDLMTGCCDVKEGLEVYKQMTDLLARGGFKLQKWNSNNEELLSQISINEKLADMNEEDTPNKDMLKEYKQRREMQEGNIQDIQNILKLKETESLKDNKEIEVKTENTTKILGISWDRREDHFRYSVNLPKTTTGPETKRTILSIIARLYDPLGWIAPSIILAKMLIQRLWLAGTSWDELIPADLLQDWNTYRNELPQLTSVRVPRWLGTSTTDTNTELHGFCDASKSAYAAVVYLRVVDCDGNTKVSLLTAKTRVAPIKQISIPRLELCGAVLLTQLLTEVAEVLNINKRNIKAWIDSTVVLAWLNSHPSRWKTFVANRVSKILTSLNSSQWYHVSTKENPADCASRGVQPEALAGNALWFFGPNFLREKTENIPYKRPMNLKINLEEAIKSHINVISDDAIFQKFSSLQRLLRVIAYCRRFNRKNKCTERKSYLTKTEIDHALMCCIKKVQKEEFGEEYLQLKEKGLLSKSSKLKSLCPYLDNNDIMRVSGRLQNSQLPAQTKYPIILPHSAYFTKLVISEAHQNTLHGGVQLMVNYLRTMYWIIGVKNLAKQHVRRCVTCVRQNAKVQNPFMGSLPAVRCTPARAFLHSGVDYAGPINIRTTKGRGHHSHKGYICLFICMSTRAIHLEAVNDMSTQAFLAAFRRFVARRGHCTQIWSDNGTTFVGASRELEQLKTNKEGLATYLESHGTEWHFIPPHAPNFGGLWEAGVKSTKLHLKRVIGESTLTFEEMSTLLSQIEACLNSRPITVDSSDPSDPLPLTPGHFLIGGPLIAVPEFNDYLESNISSLKRWQFIQQMLQHFWRRWSQEYLSNLMNRYKWSSREPEPNIGDVVLVKEDNLPPSRWLMGRIVEKHPGIDNVTRVVTIRTKSSFIKRPTSKLCVLPVRD</sequence>
<evidence type="ECO:0000313" key="3">
    <source>
        <dbReference type="Proteomes" id="UP001314205"/>
    </source>
</evidence>
<gene>
    <name evidence="2" type="ORF">PARMNEM_LOCUS13922</name>
</gene>
<dbReference type="Gene3D" id="1.10.340.70">
    <property type="match status" value="1"/>
</dbReference>
<dbReference type="InterPro" id="IPR043502">
    <property type="entry name" value="DNA/RNA_pol_sf"/>
</dbReference>
<dbReference type="Gene3D" id="3.30.420.10">
    <property type="entry name" value="Ribonuclease H-like superfamily/Ribonuclease H"/>
    <property type="match status" value="1"/>
</dbReference>
<accession>A0AAV1LFK3</accession>
<dbReference type="EMBL" id="CAVLGL010000090">
    <property type="protein sequence ID" value="CAK1594260.1"/>
    <property type="molecule type" value="Genomic_DNA"/>
</dbReference>
<dbReference type="Pfam" id="PF17921">
    <property type="entry name" value="Integrase_H2C2"/>
    <property type="match status" value="1"/>
</dbReference>
<evidence type="ECO:0000313" key="2">
    <source>
        <dbReference type="EMBL" id="CAK1594260.1"/>
    </source>
</evidence>
<comment type="caution">
    <text evidence="2">The sequence shown here is derived from an EMBL/GenBank/DDBJ whole genome shotgun (WGS) entry which is preliminary data.</text>
</comment>
<dbReference type="GO" id="GO:0071897">
    <property type="term" value="P:DNA biosynthetic process"/>
    <property type="evidence" value="ECO:0007669"/>
    <property type="project" value="UniProtKB-ARBA"/>
</dbReference>
<dbReference type="InterPro" id="IPR040676">
    <property type="entry name" value="DUF5641"/>
</dbReference>